<dbReference type="AlphaFoldDB" id="A0A1I5SAV0"/>
<feature type="transmembrane region" description="Helical" evidence="6">
    <location>
        <begin position="222"/>
        <end position="241"/>
    </location>
</feature>
<comment type="subcellular location">
    <subcellularLocation>
        <location evidence="1">Membrane</location>
        <topology evidence="1">Multi-pass membrane protein</topology>
    </subcellularLocation>
</comment>
<dbReference type="SUPFAM" id="SSF103481">
    <property type="entry name" value="Multidrug resistance efflux transporter EmrE"/>
    <property type="match status" value="2"/>
</dbReference>
<dbReference type="EMBL" id="FOXP01000005">
    <property type="protein sequence ID" value="SFP67839.1"/>
    <property type="molecule type" value="Genomic_DNA"/>
</dbReference>
<sequence>MRGWAGRRGIARASGVTNDRLLPAIGLRLLSVVLFACMNAGIKLAEARGAAFGELLFFRQAGAAVLVTAVIAAGPGLATIRTARIGAHISRAVVGVTSMALTFAALLALPLAEATTIAFTTPIFATVLGALVLGEPTGARRWSAVALGFVGVLIVVQPGGHAIPARGAAYGIAAALLTSVVFILLRQIGRTERAQTTVWWFSVLSLVPLGIGYAFSAQGHAPATWALLVGIGLFGGAAQLAMTASLRRGAVSLVVPFDYSALLWATAFGWWLFGSLPGSSTWIGAPVIVASGLYIVWREHVRRREETRAALPVE</sequence>
<reference evidence="9" key="1">
    <citation type="submission" date="2016-10" db="EMBL/GenBank/DDBJ databases">
        <authorList>
            <person name="Varghese N."/>
            <person name="Submissions S."/>
        </authorList>
    </citation>
    <scope>NUCLEOTIDE SEQUENCE [LARGE SCALE GENOMIC DNA]</scope>
    <source>
        <strain evidence="9">CGMCC 1.9113</strain>
    </source>
</reference>
<feature type="domain" description="EamA" evidence="7">
    <location>
        <begin position="25"/>
        <end position="156"/>
    </location>
</feature>
<feature type="transmembrane region" description="Helical" evidence="6">
    <location>
        <begin position="279"/>
        <end position="297"/>
    </location>
</feature>
<feature type="transmembrane region" description="Helical" evidence="6">
    <location>
        <begin position="253"/>
        <end position="273"/>
    </location>
</feature>
<evidence type="ECO:0000256" key="1">
    <source>
        <dbReference type="ARBA" id="ARBA00004141"/>
    </source>
</evidence>
<proteinExistence type="inferred from homology"/>
<evidence type="ECO:0000259" key="7">
    <source>
        <dbReference type="Pfam" id="PF00892"/>
    </source>
</evidence>
<dbReference type="Proteomes" id="UP000199586">
    <property type="component" value="Unassembled WGS sequence"/>
</dbReference>
<evidence type="ECO:0000256" key="5">
    <source>
        <dbReference type="ARBA" id="ARBA00023136"/>
    </source>
</evidence>
<feature type="transmembrane region" description="Helical" evidence="6">
    <location>
        <begin position="92"/>
        <end position="111"/>
    </location>
</feature>
<keyword evidence="3 6" id="KW-0812">Transmembrane</keyword>
<feature type="transmembrane region" description="Helical" evidence="6">
    <location>
        <begin position="197"/>
        <end position="216"/>
    </location>
</feature>
<feature type="transmembrane region" description="Helical" evidence="6">
    <location>
        <begin position="62"/>
        <end position="80"/>
    </location>
</feature>
<evidence type="ECO:0000256" key="3">
    <source>
        <dbReference type="ARBA" id="ARBA00022692"/>
    </source>
</evidence>
<feature type="transmembrane region" description="Helical" evidence="6">
    <location>
        <begin position="117"/>
        <end position="134"/>
    </location>
</feature>
<dbReference type="OrthoDB" id="9812899at2"/>
<evidence type="ECO:0000256" key="2">
    <source>
        <dbReference type="ARBA" id="ARBA00009853"/>
    </source>
</evidence>
<dbReference type="InterPro" id="IPR000620">
    <property type="entry name" value="EamA_dom"/>
</dbReference>
<protein>
    <submittedName>
        <fullName evidence="8">EamA domain-containing membrane protein RarD</fullName>
    </submittedName>
</protein>
<feature type="transmembrane region" description="Helical" evidence="6">
    <location>
        <begin position="167"/>
        <end position="185"/>
    </location>
</feature>
<keyword evidence="4 6" id="KW-1133">Transmembrane helix</keyword>
<evidence type="ECO:0000313" key="8">
    <source>
        <dbReference type="EMBL" id="SFP67839.1"/>
    </source>
</evidence>
<accession>A0A1I5SAV0</accession>
<dbReference type="RefSeq" id="WP_093332999.1">
    <property type="nucleotide sequence ID" value="NZ_FOXP01000005.1"/>
</dbReference>
<gene>
    <name evidence="8" type="ORF">SAMN04488241_10596</name>
</gene>
<comment type="similarity">
    <text evidence="2">Belongs to the drug/metabolite transporter (DMT) superfamily. 10 TMS drug/metabolite exporter (DME) (TC 2.A.7.3) family.</text>
</comment>
<dbReference type="InterPro" id="IPR037185">
    <property type="entry name" value="EmrE-like"/>
</dbReference>
<dbReference type="STRING" id="634430.SAMN04488241_10596"/>
<name>A0A1I5SAV0_9SPHN</name>
<feature type="domain" description="EamA" evidence="7">
    <location>
        <begin position="166"/>
        <end position="295"/>
    </location>
</feature>
<evidence type="ECO:0000256" key="4">
    <source>
        <dbReference type="ARBA" id="ARBA00022989"/>
    </source>
</evidence>
<keyword evidence="9" id="KW-1185">Reference proteome</keyword>
<feature type="transmembrane region" description="Helical" evidence="6">
    <location>
        <begin position="141"/>
        <end position="161"/>
    </location>
</feature>
<feature type="transmembrane region" description="Helical" evidence="6">
    <location>
        <begin position="21"/>
        <end position="42"/>
    </location>
</feature>
<keyword evidence="5 6" id="KW-0472">Membrane</keyword>
<organism evidence="8 9">
    <name type="scientific">Sphingomonas rubra</name>
    <dbReference type="NCBI Taxonomy" id="634430"/>
    <lineage>
        <taxon>Bacteria</taxon>
        <taxon>Pseudomonadati</taxon>
        <taxon>Pseudomonadota</taxon>
        <taxon>Alphaproteobacteria</taxon>
        <taxon>Sphingomonadales</taxon>
        <taxon>Sphingomonadaceae</taxon>
        <taxon>Sphingomonas</taxon>
    </lineage>
</organism>
<dbReference type="Pfam" id="PF00892">
    <property type="entry name" value="EamA"/>
    <property type="match status" value="2"/>
</dbReference>
<dbReference type="PANTHER" id="PTHR22911">
    <property type="entry name" value="ACYL-MALONYL CONDENSING ENZYME-RELATED"/>
    <property type="match status" value="1"/>
</dbReference>
<dbReference type="PANTHER" id="PTHR22911:SF6">
    <property type="entry name" value="SOLUTE CARRIER FAMILY 35 MEMBER G1"/>
    <property type="match status" value="1"/>
</dbReference>
<evidence type="ECO:0000313" key="9">
    <source>
        <dbReference type="Proteomes" id="UP000199586"/>
    </source>
</evidence>
<evidence type="ECO:0000256" key="6">
    <source>
        <dbReference type="SAM" id="Phobius"/>
    </source>
</evidence>
<dbReference type="GO" id="GO:0016020">
    <property type="term" value="C:membrane"/>
    <property type="evidence" value="ECO:0007669"/>
    <property type="project" value="UniProtKB-SubCell"/>
</dbReference>